<feature type="domain" description="G-protein coupled receptors family 1 profile" evidence="13">
    <location>
        <begin position="27"/>
        <end position="296"/>
    </location>
</feature>
<evidence type="ECO:0000256" key="4">
    <source>
        <dbReference type="ARBA" id="ARBA00022692"/>
    </source>
</evidence>
<dbReference type="PROSITE" id="PS50262">
    <property type="entry name" value="G_PROTEIN_RECEP_F1_2"/>
    <property type="match status" value="1"/>
</dbReference>
<keyword evidence="4 12" id="KW-0812">Transmembrane</keyword>
<feature type="transmembrane region" description="Helical" evidence="12">
    <location>
        <begin position="165"/>
        <end position="188"/>
    </location>
</feature>
<dbReference type="InterPro" id="IPR000276">
    <property type="entry name" value="GPCR_Rhodpsn"/>
</dbReference>
<dbReference type="SMART" id="SM01381">
    <property type="entry name" value="7TM_GPCR_Srsx"/>
    <property type="match status" value="1"/>
</dbReference>
<keyword evidence="15" id="KW-1185">Reference proteome</keyword>
<reference evidence="14" key="1">
    <citation type="submission" date="2022-07" db="EMBL/GenBank/DDBJ databases">
        <authorList>
            <person name="Trinca V."/>
            <person name="Uliana J.V.C."/>
            <person name="Torres T.T."/>
            <person name="Ward R.J."/>
            <person name="Monesi N."/>
        </authorList>
    </citation>
    <scope>NUCLEOTIDE SEQUENCE</scope>
    <source>
        <strain evidence="14">HSMRA1968</strain>
        <tissue evidence="14">Whole embryos</tissue>
    </source>
</reference>
<feature type="transmembrane region" description="Helical" evidence="12">
    <location>
        <begin position="244"/>
        <end position="261"/>
    </location>
</feature>
<comment type="caution">
    <text evidence="14">The sequence shown here is derived from an EMBL/GenBank/DDBJ whole genome shotgun (WGS) entry which is preliminary data.</text>
</comment>
<feature type="transmembrane region" description="Helical" evidence="12">
    <location>
        <begin position="12"/>
        <end position="35"/>
    </location>
</feature>
<keyword evidence="11" id="KW-0807">Transducer</keyword>
<evidence type="ECO:0000256" key="10">
    <source>
        <dbReference type="ARBA" id="ARBA00023180"/>
    </source>
</evidence>
<evidence type="ECO:0000313" key="14">
    <source>
        <dbReference type="EMBL" id="KAJ6638200.1"/>
    </source>
</evidence>
<evidence type="ECO:0000256" key="3">
    <source>
        <dbReference type="ARBA" id="ARBA00022475"/>
    </source>
</evidence>
<keyword evidence="5 12" id="KW-1133">Transmembrane helix</keyword>
<evidence type="ECO:0000256" key="7">
    <source>
        <dbReference type="ARBA" id="ARBA00023136"/>
    </source>
</evidence>
<feature type="transmembrane region" description="Helical" evidence="12">
    <location>
        <begin position="82"/>
        <end position="104"/>
    </location>
</feature>
<dbReference type="PROSITE" id="PS00237">
    <property type="entry name" value="G_PROTEIN_RECEP_F1_1"/>
    <property type="match status" value="1"/>
</dbReference>
<dbReference type="Proteomes" id="UP001151699">
    <property type="component" value="Chromosome X"/>
</dbReference>
<keyword evidence="10" id="KW-0325">Glycoprotein</keyword>
<dbReference type="SUPFAM" id="SSF81321">
    <property type="entry name" value="Family A G protein-coupled receptor-like"/>
    <property type="match status" value="1"/>
</dbReference>
<evidence type="ECO:0000256" key="11">
    <source>
        <dbReference type="ARBA" id="ARBA00023224"/>
    </source>
</evidence>
<feature type="transmembrane region" description="Helical" evidence="12">
    <location>
        <begin position="125"/>
        <end position="145"/>
    </location>
</feature>
<feature type="non-terminal residue" evidence="14">
    <location>
        <position position="463"/>
    </location>
</feature>
<evidence type="ECO:0000256" key="6">
    <source>
        <dbReference type="ARBA" id="ARBA00023040"/>
    </source>
</evidence>
<keyword evidence="7 12" id="KW-0472">Membrane</keyword>
<comment type="similarity">
    <text evidence="2">Belongs to the G-protein coupled receptor 1 family.</text>
</comment>
<dbReference type="Pfam" id="PF00001">
    <property type="entry name" value="7tm_1"/>
    <property type="match status" value="1"/>
</dbReference>
<keyword evidence="3" id="KW-1003">Cell membrane</keyword>
<dbReference type="PRINTS" id="PR00424">
    <property type="entry name" value="ADENOSINER"/>
</dbReference>
<dbReference type="GO" id="GO:0001609">
    <property type="term" value="F:G protein-coupled adenosine receptor activity"/>
    <property type="evidence" value="ECO:0007669"/>
    <property type="project" value="InterPro"/>
</dbReference>
<evidence type="ECO:0000256" key="8">
    <source>
        <dbReference type="ARBA" id="ARBA00023157"/>
    </source>
</evidence>
<protein>
    <submittedName>
        <fullName evidence="14">Adenosine receptor A2a</fullName>
    </submittedName>
</protein>
<evidence type="ECO:0000256" key="2">
    <source>
        <dbReference type="ARBA" id="ARBA00010663"/>
    </source>
</evidence>
<accession>A0A9Q0MUH4</accession>
<dbReference type="PRINTS" id="PR00237">
    <property type="entry name" value="GPCRRHODOPSN"/>
</dbReference>
<dbReference type="GO" id="GO:0007189">
    <property type="term" value="P:adenylate cyclase-activating G protein-coupled receptor signaling pathway"/>
    <property type="evidence" value="ECO:0007669"/>
    <property type="project" value="TreeGrafter"/>
</dbReference>
<evidence type="ECO:0000256" key="9">
    <source>
        <dbReference type="ARBA" id="ARBA00023170"/>
    </source>
</evidence>
<evidence type="ECO:0000256" key="12">
    <source>
        <dbReference type="SAM" id="Phobius"/>
    </source>
</evidence>
<sequence length="463" mass="52940">HNSDGEAELNVPYATLEVLVAFFAIVGNAMVIIVFHRERRLRRRTNYYIVSLALADFLVGLLGIPFAILASIGLPKNLYSCLFTVSLLIVLCTISIFCLVAVSIDRYWAILYPLAYSRNIRTKTVILIVTFCWVLGSIVGFLPLFGWHAQSNKACLFVEVMDYNYLVFLYVATIITPAFLLLAFYVHIYTVIIKQVRQTITITAKGACNKSSEQRISITKTQGGSMLRVLGAARKREVKATQNLSIIVLFFMMCWFPLYTINCIKAFCPDCFVPQLLTYGCIVLSHLNSAVNPVLYAYHLKDFRAALKSFIFKMIGKEIQQPDINYRFSIASQRRFTSLLDQKRSSMQPKIYVNSPVWLRQQQHRTEGASSISPLHFNNKPNNELWKIVEQDYNLDNHNEETSMTTCSDLRLKNKATCSEKSQPGDAYSDMITKREYSFNYDHLDYDGLPIKKYPENISCPNR</sequence>
<dbReference type="EMBL" id="WJQU01000003">
    <property type="protein sequence ID" value="KAJ6638200.1"/>
    <property type="molecule type" value="Genomic_DNA"/>
</dbReference>
<organism evidence="14 15">
    <name type="scientific">Pseudolycoriella hygida</name>
    <dbReference type="NCBI Taxonomy" id="35572"/>
    <lineage>
        <taxon>Eukaryota</taxon>
        <taxon>Metazoa</taxon>
        <taxon>Ecdysozoa</taxon>
        <taxon>Arthropoda</taxon>
        <taxon>Hexapoda</taxon>
        <taxon>Insecta</taxon>
        <taxon>Pterygota</taxon>
        <taxon>Neoptera</taxon>
        <taxon>Endopterygota</taxon>
        <taxon>Diptera</taxon>
        <taxon>Nematocera</taxon>
        <taxon>Sciaroidea</taxon>
        <taxon>Sciaridae</taxon>
        <taxon>Pseudolycoriella</taxon>
    </lineage>
</organism>
<dbReference type="Gene3D" id="1.20.1070.10">
    <property type="entry name" value="Rhodopsin 7-helix transmembrane proteins"/>
    <property type="match status" value="1"/>
</dbReference>
<keyword evidence="9 14" id="KW-0675">Receptor</keyword>
<proteinExistence type="inferred from homology"/>
<dbReference type="InterPro" id="IPR017452">
    <property type="entry name" value="GPCR_Rhodpsn_7TM"/>
</dbReference>
<name>A0A9Q0MUH4_9DIPT</name>
<comment type="subcellular location">
    <subcellularLocation>
        <location evidence="1">Cell membrane</location>
        <topology evidence="1">Multi-pass membrane protein</topology>
    </subcellularLocation>
</comment>
<dbReference type="InterPro" id="IPR001634">
    <property type="entry name" value="Adenosn_rcpt"/>
</dbReference>
<dbReference type="AlphaFoldDB" id="A0A9Q0MUH4"/>
<keyword evidence="6" id="KW-0297">G-protein coupled receptor</keyword>
<dbReference type="PANTHER" id="PTHR24246:SF27">
    <property type="entry name" value="ADENOSINE RECEPTOR, ISOFORM A"/>
    <property type="match status" value="1"/>
</dbReference>
<evidence type="ECO:0000259" key="13">
    <source>
        <dbReference type="PROSITE" id="PS50262"/>
    </source>
</evidence>
<keyword evidence="8" id="KW-1015">Disulfide bond</keyword>
<dbReference type="GO" id="GO:0005886">
    <property type="term" value="C:plasma membrane"/>
    <property type="evidence" value="ECO:0007669"/>
    <property type="project" value="UniProtKB-SubCell"/>
</dbReference>
<dbReference type="OrthoDB" id="284782at2759"/>
<gene>
    <name evidence="14" type="primary">ADORA2A_1</name>
    <name evidence="14" type="ORF">Bhyg_10933</name>
</gene>
<dbReference type="PANTHER" id="PTHR24246">
    <property type="entry name" value="OLFACTORY RECEPTOR AND ADENOSINE RECEPTOR"/>
    <property type="match status" value="1"/>
</dbReference>
<feature type="transmembrane region" description="Helical" evidence="12">
    <location>
        <begin position="47"/>
        <end position="70"/>
    </location>
</feature>
<evidence type="ECO:0000256" key="1">
    <source>
        <dbReference type="ARBA" id="ARBA00004651"/>
    </source>
</evidence>
<evidence type="ECO:0000256" key="5">
    <source>
        <dbReference type="ARBA" id="ARBA00022989"/>
    </source>
</evidence>
<evidence type="ECO:0000313" key="15">
    <source>
        <dbReference type="Proteomes" id="UP001151699"/>
    </source>
</evidence>